<evidence type="ECO:0000256" key="1">
    <source>
        <dbReference type="SAM" id="MobiDB-lite"/>
    </source>
</evidence>
<reference evidence="3 4" key="1">
    <citation type="submission" date="2016-08" db="EMBL/GenBank/DDBJ databases">
        <title>Draft genome sequence of allopolyploid Zygosaccharomyces rouxii.</title>
        <authorList>
            <person name="Watanabe J."/>
            <person name="Uehara K."/>
            <person name="Mogi Y."/>
            <person name="Tsukioka Y."/>
        </authorList>
    </citation>
    <scope>NUCLEOTIDE SEQUENCE [LARGE SCALE GENOMIC DNA]</scope>
    <source>
        <strain evidence="3 4">NBRC 110957</strain>
    </source>
</reference>
<feature type="transmembrane region" description="Helical" evidence="2">
    <location>
        <begin position="6"/>
        <end position="28"/>
    </location>
</feature>
<name>A0A1Q2ZW33_ZYGRO</name>
<organism evidence="3 4">
    <name type="scientific">Zygosaccharomyces rouxii</name>
    <dbReference type="NCBI Taxonomy" id="4956"/>
    <lineage>
        <taxon>Eukaryota</taxon>
        <taxon>Fungi</taxon>
        <taxon>Dikarya</taxon>
        <taxon>Ascomycota</taxon>
        <taxon>Saccharomycotina</taxon>
        <taxon>Saccharomycetes</taxon>
        <taxon>Saccharomycetales</taxon>
        <taxon>Saccharomycetaceae</taxon>
        <taxon>Zygosaccharomyces</taxon>
    </lineage>
</organism>
<evidence type="ECO:0008006" key="5">
    <source>
        <dbReference type="Google" id="ProtNLM"/>
    </source>
</evidence>
<keyword evidence="2" id="KW-0472">Membrane</keyword>
<evidence type="ECO:0000313" key="4">
    <source>
        <dbReference type="Proteomes" id="UP000187013"/>
    </source>
</evidence>
<feature type="compositionally biased region" description="Low complexity" evidence="1">
    <location>
        <begin position="81"/>
        <end position="96"/>
    </location>
</feature>
<dbReference type="eggNOG" id="ENOG502RZI6">
    <property type="taxonomic scope" value="Eukaryota"/>
</dbReference>
<feature type="region of interest" description="Disordered" evidence="1">
    <location>
        <begin position="204"/>
        <end position="248"/>
    </location>
</feature>
<evidence type="ECO:0000256" key="2">
    <source>
        <dbReference type="SAM" id="Phobius"/>
    </source>
</evidence>
<feature type="region of interest" description="Disordered" evidence="1">
    <location>
        <begin position="76"/>
        <end position="110"/>
    </location>
</feature>
<evidence type="ECO:0000313" key="3">
    <source>
        <dbReference type="EMBL" id="GAV47700.1"/>
    </source>
</evidence>
<accession>A0A1Q2ZW33</accession>
<protein>
    <recommendedName>
        <fullName evidence="5">Suppressor of lethality of KEX2 GAS1 double null mutant protein 1</fullName>
    </recommendedName>
</protein>
<proteinExistence type="predicted"/>
<feature type="compositionally biased region" description="Polar residues" evidence="1">
    <location>
        <begin position="204"/>
        <end position="217"/>
    </location>
</feature>
<sequence length="334" mass="37860">MGDVSIAVGCAVGLPVGLSFLLAIVFWIRMQRRYKKEDARDCELENIIRDESGFISFDNLGTWQETQQEKKDVYVNDESVESSGIQGSSSSEQLQQPNETHQNKHQSKHYMPAYRRNLNAYRIRQLPTGINVDNNGSNLSLDWTQNMRKRPNLHQETVYDQMIPVLANTEPKLFSEDNNEQDTAATIQQNQQNNEKVIMKNLRNNDFGSYPRGTQSATSLSRSNSNSNTNTNTNVSRSSLHTRSSSVMSAVKGTTSYDNVFDTPKSATAASLVDVKVSNNNNNNNQQPVYSLKNNYDIKNTSEIQEEDQYENEFTNYSESKRTFIDSLRPKPGI</sequence>
<keyword evidence="2" id="KW-1133">Transmembrane helix</keyword>
<gene>
    <name evidence="3" type="ORF">ZYGR_0H05460</name>
</gene>
<keyword evidence="2" id="KW-0812">Transmembrane</keyword>
<feature type="compositionally biased region" description="Low complexity" evidence="1">
    <location>
        <begin position="218"/>
        <end position="248"/>
    </location>
</feature>
<dbReference type="Proteomes" id="UP000187013">
    <property type="component" value="Unassembled WGS sequence"/>
</dbReference>
<dbReference type="EMBL" id="BDGX01000008">
    <property type="protein sequence ID" value="GAV47700.1"/>
    <property type="molecule type" value="Genomic_DNA"/>
</dbReference>
<dbReference type="OrthoDB" id="4097102at2759"/>
<dbReference type="AlphaFoldDB" id="A0A1Q2ZW33"/>
<comment type="caution">
    <text evidence="3">The sequence shown here is derived from an EMBL/GenBank/DDBJ whole genome shotgun (WGS) entry which is preliminary data.</text>
</comment>